<dbReference type="Pfam" id="PF08327">
    <property type="entry name" value="AHSA1"/>
    <property type="match status" value="1"/>
</dbReference>
<dbReference type="CDD" id="cd08894">
    <property type="entry name" value="SRPBCC_CalC_Aha1-like_1"/>
    <property type="match status" value="1"/>
</dbReference>
<sequence length="164" mass="18828">MAARNRSDVDEADREIVATRVFDAPRELVFEAFKDPLHISNWWGPNGFTTTTYKMDVRPGGEWLFTMHGPDGTDHPNRVRYTEVKAPELLAYDHDAGAERPDFEMFKVWITFEAENRKTRVTLRLLAATRERRDWMAKFGAVEGAHQTLARLDAYLLQSGGKTL</sequence>
<organism evidence="3 4">
    <name type="scientific">Hyphomicrobium facile</name>
    <dbReference type="NCBI Taxonomy" id="51670"/>
    <lineage>
        <taxon>Bacteria</taxon>
        <taxon>Pseudomonadati</taxon>
        <taxon>Pseudomonadota</taxon>
        <taxon>Alphaproteobacteria</taxon>
        <taxon>Hyphomicrobiales</taxon>
        <taxon>Hyphomicrobiaceae</taxon>
        <taxon>Hyphomicrobium</taxon>
    </lineage>
</organism>
<accession>A0A1I7NM38</accession>
<dbReference type="InterPro" id="IPR023393">
    <property type="entry name" value="START-like_dom_sf"/>
</dbReference>
<comment type="similarity">
    <text evidence="1">Belongs to the AHA1 family.</text>
</comment>
<reference evidence="4" key="1">
    <citation type="submission" date="2016-10" db="EMBL/GenBank/DDBJ databases">
        <authorList>
            <person name="Varghese N."/>
            <person name="Submissions S."/>
        </authorList>
    </citation>
    <scope>NUCLEOTIDE SEQUENCE [LARGE SCALE GENOMIC DNA]</scope>
    <source>
        <strain evidence="4">DSM 1565</strain>
    </source>
</reference>
<name>A0A1I7NM38_9HYPH</name>
<feature type="domain" description="Activator of Hsp90 ATPase homologue 1/2-like C-terminal" evidence="2">
    <location>
        <begin position="23"/>
        <end position="156"/>
    </location>
</feature>
<keyword evidence="4" id="KW-1185">Reference proteome</keyword>
<dbReference type="Gene3D" id="3.30.530.20">
    <property type="match status" value="1"/>
</dbReference>
<dbReference type="InterPro" id="IPR013538">
    <property type="entry name" value="ASHA1/2-like_C"/>
</dbReference>
<proteinExistence type="inferred from homology"/>
<evidence type="ECO:0000313" key="4">
    <source>
        <dbReference type="Proteomes" id="UP000199423"/>
    </source>
</evidence>
<protein>
    <submittedName>
        <fullName evidence="3">Uncharacterized conserved protein YndB, AHSA1/START domain</fullName>
    </submittedName>
</protein>
<evidence type="ECO:0000256" key="1">
    <source>
        <dbReference type="ARBA" id="ARBA00006817"/>
    </source>
</evidence>
<evidence type="ECO:0000259" key="2">
    <source>
        <dbReference type="Pfam" id="PF08327"/>
    </source>
</evidence>
<dbReference type="RefSeq" id="WP_092868078.1">
    <property type="nucleotide sequence ID" value="NZ_FPCH01000002.1"/>
</dbReference>
<evidence type="ECO:0000313" key="3">
    <source>
        <dbReference type="EMBL" id="SFV35650.1"/>
    </source>
</evidence>
<dbReference type="OrthoDB" id="9805228at2"/>
<gene>
    <name evidence="3" type="ORF">SAMN04488557_2631</name>
</gene>
<dbReference type="Proteomes" id="UP000199423">
    <property type="component" value="Unassembled WGS sequence"/>
</dbReference>
<dbReference type="SUPFAM" id="SSF55961">
    <property type="entry name" value="Bet v1-like"/>
    <property type="match status" value="1"/>
</dbReference>
<dbReference type="STRING" id="51670.SAMN04488557_2631"/>
<dbReference type="EMBL" id="FPCH01000002">
    <property type="protein sequence ID" value="SFV35650.1"/>
    <property type="molecule type" value="Genomic_DNA"/>
</dbReference>
<dbReference type="AlphaFoldDB" id="A0A1I7NM38"/>